<feature type="domain" description="GtrA/DPMS transmembrane" evidence="8">
    <location>
        <begin position="15"/>
        <end position="132"/>
    </location>
</feature>
<dbReference type="PANTHER" id="PTHR38459:SF1">
    <property type="entry name" value="PROPHAGE BACTOPRENOL-LINKED GLUCOSE TRANSLOCASE HOMOLOG"/>
    <property type="match status" value="1"/>
</dbReference>
<comment type="caution">
    <text evidence="9">The sequence shown here is derived from an EMBL/GenBank/DDBJ whole genome shotgun (WGS) entry which is preliminary data.</text>
</comment>
<feature type="region of interest" description="Disordered" evidence="6">
    <location>
        <begin position="137"/>
        <end position="169"/>
    </location>
</feature>
<feature type="transmembrane region" description="Helical" evidence="7">
    <location>
        <begin position="40"/>
        <end position="60"/>
    </location>
</feature>
<keyword evidence="10" id="KW-1185">Reference proteome</keyword>
<evidence type="ECO:0000256" key="7">
    <source>
        <dbReference type="SAM" id="Phobius"/>
    </source>
</evidence>
<evidence type="ECO:0000256" key="1">
    <source>
        <dbReference type="ARBA" id="ARBA00004141"/>
    </source>
</evidence>
<keyword evidence="5 7" id="KW-0472">Membrane</keyword>
<feature type="transmembrane region" description="Helical" evidence="7">
    <location>
        <begin position="108"/>
        <end position="127"/>
    </location>
</feature>
<gene>
    <name evidence="9" type="ORF">GCM10009838_12510</name>
</gene>
<sequence length="169" mass="18534">MKQLIRTLANHTFVRYAFSGASALATEEVVLYLTHGLAHFPLWLATGLAYLTAFGVNFSINRMLTFAEHGAREGAVHKQTVRFALLVAVNLGVTQVLMYSLTGIGVNYLIAKPLSTVVITLYNFWLYKHWVFKPETPKAEPVPENGAQPSDTGTDRDAPAAGGQRLTTL</sequence>
<dbReference type="InterPro" id="IPR007267">
    <property type="entry name" value="GtrA_DPMS_TM"/>
</dbReference>
<evidence type="ECO:0000256" key="5">
    <source>
        <dbReference type="ARBA" id="ARBA00023136"/>
    </source>
</evidence>
<evidence type="ECO:0000256" key="4">
    <source>
        <dbReference type="ARBA" id="ARBA00022989"/>
    </source>
</evidence>
<keyword evidence="3 7" id="KW-0812">Transmembrane</keyword>
<comment type="subcellular location">
    <subcellularLocation>
        <location evidence="1">Membrane</location>
        <topology evidence="1">Multi-pass membrane protein</topology>
    </subcellularLocation>
</comment>
<accession>A0ABN2QTX7</accession>
<evidence type="ECO:0000256" key="2">
    <source>
        <dbReference type="ARBA" id="ARBA00009399"/>
    </source>
</evidence>
<feature type="transmembrane region" description="Helical" evidence="7">
    <location>
        <begin position="81"/>
        <end position="102"/>
    </location>
</feature>
<dbReference type="Pfam" id="PF04138">
    <property type="entry name" value="GtrA_DPMS_TM"/>
    <property type="match status" value="1"/>
</dbReference>
<evidence type="ECO:0000256" key="6">
    <source>
        <dbReference type="SAM" id="MobiDB-lite"/>
    </source>
</evidence>
<reference evidence="9 10" key="1">
    <citation type="journal article" date="2019" name="Int. J. Syst. Evol. Microbiol.">
        <title>The Global Catalogue of Microorganisms (GCM) 10K type strain sequencing project: providing services to taxonomists for standard genome sequencing and annotation.</title>
        <authorList>
            <consortium name="The Broad Institute Genomics Platform"/>
            <consortium name="The Broad Institute Genome Sequencing Center for Infectious Disease"/>
            <person name="Wu L."/>
            <person name="Ma J."/>
        </authorList>
    </citation>
    <scope>NUCLEOTIDE SEQUENCE [LARGE SCALE GENOMIC DNA]</scope>
    <source>
        <strain evidence="9 10">JCM 16013</strain>
    </source>
</reference>
<comment type="similarity">
    <text evidence="2">Belongs to the GtrA family.</text>
</comment>
<evidence type="ECO:0000259" key="8">
    <source>
        <dbReference type="Pfam" id="PF04138"/>
    </source>
</evidence>
<evidence type="ECO:0000313" key="9">
    <source>
        <dbReference type="EMBL" id="GAA1957970.1"/>
    </source>
</evidence>
<feature type="transmembrane region" description="Helical" evidence="7">
    <location>
        <begin position="12"/>
        <end position="34"/>
    </location>
</feature>
<organism evidence="9 10">
    <name type="scientific">Catenulispora subtropica</name>
    <dbReference type="NCBI Taxonomy" id="450798"/>
    <lineage>
        <taxon>Bacteria</taxon>
        <taxon>Bacillati</taxon>
        <taxon>Actinomycetota</taxon>
        <taxon>Actinomycetes</taxon>
        <taxon>Catenulisporales</taxon>
        <taxon>Catenulisporaceae</taxon>
        <taxon>Catenulispora</taxon>
    </lineage>
</organism>
<dbReference type="InterPro" id="IPR051401">
    <property type="entry name" value="GtrA_CellWall_Glycosyl"/>
</dbReference>
<dbReference type="EMBL" id="BAAAQM010000005">
    <property type="protein sequence ID" value="GAA1957970.1"/>
    <property type="molecule type" value="Genomic_DNA"/>
</dbReference>
<name>A0ABN2QTX7_9ACTN</name>
<dbReference type="Proteomes" id="UP001499854">
    <property type="component" value="Unassembled WGS sequence"/>
</dbReference>
<evidence type="ECO:0000313" key="10">
    <source>
        <dbReference type="Proteomes" id="UP001499854"/>
    </source>
</evidence>
<dbReference type="RefSeq" id="WP_344655960.1">
    <property type="nucleotide sequence ID" value="NZ_BAAAQM010000005.1"/>
</dbReference>
<evidence type="ECO:0000256" key="3">
    <source>
        <dbReference type="ARBA" id="ARBA00022692"/>
    </source>
</evidence>
<dbReference type="PANTHER" id="PTHR38459">
    <property type="entry name" value="PROPHAGE BACTOPRENOL-LINKED GLUCOSE TRANSLOCASE HOMOLOG"/>
    <property type="match status" value="1"/>
</dbReference>
<keyword evidence="4 7" id="KW-1133">Transmembrane helix</keyword>
<protein>
    <recommendedName>
        <fullName evidence="8">GtrA/DPMS transmembrane domain-containing protein</fullName>
    </recommendedName>
</protein>
<proteinExistence type="inferred from homology"/>